<evidence type="ECO:0000256" key="3">
    <source>
        <dbReference type="ARBA" id="ARBA00022448"/>
    </source>
</evidence>
<feature type="transmembrane region" description="Helical" evidence="10">
    <location>
        <begin position="167"/>
        <end position="187"/>
    </location>
</feature>
<evidence type="ECO:0000256" key="2">
    <source>
        <dbReference type="ARBA" id="ARBA00008873"/>
    </source>
</evidence>
<feature type="transmembrane region" description="Helical" evidence="10">
    <location>
        <begin position="57"/>
        <end position="78"/>
    </location>
</feature>
<protein>
    <submittedName>
        <fullName evidence="13">Zinc transporter ZitB</fullName>
    </submittedName>
</protein>
<feature type="transmembrane region" description="Helical" evidence="10">
    <location>
        <begin position="193"/>
        <end position="213"/>
    </location>
</feature>
<dbReference type="Pfam" id="PF01545">
    <property type="entry name" value="Cation_efflux"/>
    <property type="match status" value="1"/>
</dbReference>
<feature type="region of interest" description="Disordered" evidence="9">
    <location>
        <begin position="304"/>
        <end position="328"/>
    </location>
</feature>
<keyword evidence="6 10" id="KW-1133">Transmembrane helix</keyword>
<keyword evidence="3" id="KW-0813">Transport</keyword>
<dbReference type="Gene3D" id="1.20.1510.10">
    <property type="entry name" value="Cation efflux protein transmembrane domain"/>
    <property type="match status" value="1"/>
</dbReference>
<dbReference type="PANTHER" id="PTHR11562:SF17">
    <property type="entry name" value="RE54080P-RELATED"/>
    <property type="match status" value="1"/>
</dbReference>
<sequence>MMFPERMMSAHSHSHSGHAHGHPQQDNLRTLAVSFVLIAGFMLVEFIGGLWSNSLALLSDAGHMLGDAASLLLALLAVAWGRKGSTPRHTFGFKRLEILAAFFNGLTLLAIAAYIAYEALWRLLSPQPVASLEMLVIAAAGLVVNIFVAWYMHRGGDVGHNLNMKAAYLHVLGDLLGSLAAIAAAVLMMTWGWLWADALSSLLVALLIVRGGWSTVRQAWLVLMEASPEADMAEVLSILQAEAWVRSVHDVHIWSIDSTVHALSCHLVVDESLTVAQITDLQGRLAERLRSLNITHTNIQVESEAHGHEDGVLCGLPESSTPPHHHHD</sequence>
<dbReference type="Proteomes" id="UP000003019">
    <property type="component" value="Unassembled WGS sequence"/>
</dbReference>
<dbReference type="Gene3D" id="3.30.70.1350">
    <property type="entry name" value="Cation efflux protein, cytoplasmic domain"/>
    <property type="match status" value="1"/>
</dbReference>
<keyword evidence="7" id="KW-0406">Ion transport</keyword>
<comment type="similarity">
    <text evidence="2">Belongs to the cation diffusion facilitator (CDF) transporter (TC 2.A.4) family. SLC30A subfamily.</text>
</comment>
<feature type="transmembrane region" description="Helical" evidence="10">
    <location>
        <begin position="129"/>
        <end position="151"/>
    </location>
</feature>
<keyword evidence="4 10" id="KW-0812">Transmembrane</keyword>
<dbReference type="InterPro" id="IPR027470">
    <property type="entry name" value="Cation_efflux_CTD"/>
</dbReference>
<dbReference type="SUPFAM" id="SSF161111">
    <property type="entry name" value="Cation efflux protein transmembrane domain-like"/>
    <property type="match status" value="1"/>
</dbReference>
<evidence type="ECO:0000256" key="4">
    <source>
        <dbReference type="ARBA" id="ARBA00022692"/>
    </source>
</evidence>
<evidence type="ECO:0000259" key="12">
    <source>
        <dbReference type="Pfam" id="PF16916"/>
    </source>
</evidence>
<dbReference type="RefSeq" id="WP_009119043.1">
    <property type="nucleotide sequence ID" value="NZ_JH164926.1"/>
</dbReference>
<keyword evidence="8 10" id="KW-0472">Membrane</keyword>
<proteinExistence type="inferred from homology"/>
<dbReference type="STRING" id="1032488.HMPREF9371_1353"/>
<evidence type="ECO:0000313" key="14">
    <source>
        <dbReference type="Proteomes" id="UP000003019"/>
    </source>
</evidence>
<dbReference type="GO" id="GO:0005385">
    <property type="term" value="F:zinc ion transmembrane transporter activity"/>
    <property type="evidence" value="ECO:0007669"/>
    <property type="project" value="TreeGrafter"/>
</dbReference>
<dbReference type="HOGENOM" id="CLU_013430_0_0_4"/>
<evidence type="ECO:0000256" key="8">
    <source>
        <dbReference type="ARBA" id="ARBA00023136"/>
    </source>
</evidence>
<dbReference type="EMBL" id="AGAY01000050">
    <property type="protein sequence ID" value="EGY52364.1"/>
    <property type="molecule type" value="Genomic_DNA"/>
</dbReference>
<dbReference type="SUPFAM" id="SSF160240">
    <property type="entry name" value="Cation efflux protein cytoplasmic domain-like"/>
    <property type="match status" value="1"/>
</dbReference>
<keyword evidence="5" id="KW-0864">Zinc transport</keyword>
<evidence type="ECO:0000256" key="10">
    <source>
        <dbReference type="SAM" id="Phobius"/>
    </source>
</evidence>
<evidence type="ECO:0000256" key="7">
    <source>
        <dbReference type="ARBA" id="ARBA00023065"/>
    </source>
</evidence>
<feature type="transmembrane region" description="Helical" evidence="10">
    <location>
        <begin position="98"/>
        <end position="117"/>
    </location>
</feature>
<keyword evidence="14" id="KW-1185">Reference proteome</keyword>
<comment type="caution">
    <text evidence="13">The sequence shown here is derived from an EMBL/GenBank/DDBJ whole genome shotgun (WGS) entry which is preliminary data.</text>
</comment>
<evidence type="ECO:0000313" key="13">
    <source>
        <dbReference type="EMBL" id="EGY52364.1"/>
    </source>
</evidence>
<evidence type="ECO:0000256" key="5">
    <source>
        <dbReference type="ARBA" id="ARBA00022906"/>
    </source>
</evidence>
<evidence type="ECO:0000256" key="1">
    <source>
        <dbReference type="ARBA" id="ARBA00004141"/>
    </source>
</evidence>
<dbReference type="NCBIfam" id="TIGR01297">
    <property type="entry name" value="CDF"/>
    <property type="match status" value="1"/>
</dbReference>
<reference evidence="13 14" key="1">
    <citation type="submission" date="2011-05" db="EMBL/GenBank/DDBJ databases">
        <authorList>
            <person name="Muzny D."/>
            <person name="Qin X."/>
            <person name="Deng J."/>
            <person name="Jiang H."/>
            <person name="Liu Y."/>
            <person name="Qu J."/>
            <person name="Song X.-Z."/>
            <person name="Zhang L."/>
            <person name="Thornton R."/>
            <person name="Coyle M."/>
            <person name="Francisco L."/>
            <person name="Jackson L."/>
            <person name="Javaid M."/>
            <person name="Korchina V."/>
            <person name="Kovar C."/>
            <person name="Mata R."/>
            <person name="Mathew T."/>
            <person name="Ngo R."/>
            <person name="Nguyen L."/>
            <person name="Nguyen N."/>
            <person name="Okwuonu G."/>
            <person name="Ongeri F."/>
            <person name="Pham C."/>
            <person name="Simmons D."/>
            <person name="Wilczek-Boney K."/>
            <person name="Hale W."/>
            <person name="Jakkamsetti A."/>
            <person name="Pham P."/>
            <person name="Ruth R."/>
            <person name="San Lucas F."/>
            <person name="Warren J."/>
            <person name="Zhang J."/>
            <person name="Zhao Z."/>
            <person name="Zhou C."/>
            <person name="Zhu D."/>
            <person name="Lee S."/>
            <person name="Bess C."/>
            <person name="Blankenburg K."/>
            <person name="Forbes L."/>
            <person name="Fu Q."/>
            <person name="Gubbala S."/>
            <person name="Hirani K."/>
            <person name="Jayaseelan J.C."/>
            <person name="Lara F."/>
            <person name="Munidasa M."/>
            <person name="Palculict T."/>
            <person name="Patil S."/>
            <person name="Pu L.-L."/>
            <person name="Saada N."/>
            <person name="Tang L."/>
            <person name="Weissenberger G."/>
            <person name="Zhu Y."/>
            <person name="Hemphill L."/>
            <person name="Shang Y."/>
            <person name="Youmans B."/>
            <person name="Ayvaz T."/>
            <person name="Ross M."/>
            <person name="Santibanez J."/>
            <person name="Aqrawi P."/>
            <person name="Gross S."/>
            <person name="Joshi V."/>
            <person name="Fowler G."/>
            <person name="Nazareth L."/>
            <person name="Reid J."/>
            <person name="Worley K."/>
            <person name="Petrosino J."/>
            <person name="Highlander S."/>
            <person name="Gibbs R."/>
        </authorList>
    </citation>
    <scope>NUCLEOTIDE SEQUENCE [LARGE SCALE GENOMIC DNA]</scope>
    <source>
        <strain evidence="13 14">871</strain>
    </source>
</reference>
<dbReference type="InterPro" id="IPR058533">
    <property type="entry name" value="Cation_efflux_TM"/>
</dbReference>
<evidence type="ECO:0000256" key="6">
    <source>
        <dbReference type="ARBA" id="ARBA00022989"/>
    </source>
</evidence>
<feature type="domain" description="Cation efflux protein transmembrane" evidence="11">
    <location>
        <begin position="32"/>
        <end position="224"/>
    </location>
</feature>
<dbReference type="InterPro" id="IPR050681">
    <property type="entry name" value="CDF/SLC30A"/>
</dbReference>
<dbReference type="InterPro" id="IPR002524">
    <property type="entry name" value="Cation_efflux"/>
</dbReference>
<evidence type="ECO:0000259" key="11">
    <source>
        <dbReference type="Pfam" id="PF01545"/>
    </source>
</evidence>
<evidence type="ECO:0000256" key="9">
    <source>
        <dbReference type="SAM" id="MobiDB-lite"/>
    </source>
</evidence>
<dbReference type="Pfam" id="PF16916">
    <property type="entry name" value="ZT_dimer"/>
    <property type="match status" value="1"/>
</dbReference>
<name>G4CIH0_9NEIS</name>
<organism evidence="13 14">
    <name type="scientific">Neisseria shayeganii 871</name>
    <dbReference type="NCBI Taxonomy" id="1032488"/>
    <lineage>
        <taxon>Bacteria</taxon>
        <taxon>Pseudomonadati</taxon>
        <taxon>Pseudomonadota</taxon>
        <taxon>Betaproteobacteria</taxon>
        <taxon>Neisseriales</taxon>
        <taxon>Neisseriaceae</taxon>
        <taxon>Neisseria</taxon>
    </lineage>
</organism>
<feature type="domain" description="Cation efflux protein cytoplasmic" evidence="12">
    <location>
        <begin position="228"/>
        <end position="303"/>
    </location>
</feature>
<dbReference type="GO" id="GO:0005886">
    <property type="term" value="C:plasma membrane"/>
    <property type="evidence" value="ECO:0007669"/>
    <property type="project" value="TreeGrafter"/>
</dbReference>
<dbReference type="InterPro" id="IPR036837">
    <property type="entry name" value="Cation_efflux_CTD_sf"/>
</dbReference>
<feature type="transmembrane region" description="Helical" evidence="10">
    <location>
        <begin position="31"/>
        <end position="51"/>
    </location>
</feature>
<dbReference type="AlphaFoldDB" id="G4CIH0"/>
<dbReference type="PATRIC" id="fig|1032488.3.peg.1275"/>
<accession>G4CIH0</accession>
<keyword evidence="5" id="KW-0862">Zinc</keyword>
<comment type="subcellular location">
    <subcellularLocation>
        <location evidence="1">Membrane</location>
        <topology evidence="1">Multi-pass membrane protein</topology>
    </subcellularLocation>
</comment>
<dbReference type="PANTHER" id="PTHR11562">
    <property type="entry name" value="CATION EFFLUX PROTEIN/ ZINC TRANSPORTER"/>
    <property type="match status" value="1"/>
</dbReference>
<dbReference type="InterPro" id="IPR027469">
    <property type="entry name" value="Cation_efflux_TMD_sf"/>
</dbReference>
<gene>
    <name evidence="13" type="primary">zitB</name>
    <name evidence="13" type="ORF">HMPREF9371_1353</name>
</gene>